<dbReference type="PANTHER" id="PTHR24189:SF50">
    <property type="entry name" value="ANKYRIN REPEAT AND SOCS BOX PROTEIN 2"/>
    <property type="match status" value="1"/>
</dbReference>
<evidence type="ECO:0000256" key="2">
    <source>
        <dbReference type="ARBA" id="ARBA00023043"/>
    </source>
</evidence>
<accession>A0AAN7H8F1</accession>
<name>A0AAN7H8F1_9PEZI</name>
<evidence type="ECO:0000256" key="3">
    <source>
        <dbReference type="PROSITE-ProRule" id="PRU00023"/>
    </source>
</evidence>
<reference evidence="4" key="2">
    <citation type="submission" date="2023-05" db="EMBL/GenBank/DDBJ databases">
        <authorList>
            <consortium name="Lawrence Berkeley National Laboratory"/>
            <person name="Steindorff A."/>
            <person name="Hensen N."/>
            <person name="Bonometti L."/>
            <person name="Westerberg I."/>
            <person name="Brannstrom I.O."/>
            <person name="Guillou S."/>
            <person name="Cros-Aarteil S."/>
            <person name="Calhoun S."/>
            <person name="Haridas S."/>
            <person name="Kuo A."/>
            <person name="Mondo S."/>
            <person name="Pangilinan J."/>
            <person name="Riley R."/>
            <person name="Labutti K."/>
            <person name="Andreopoulos B."/>
            <person name="Lipzen A."/>
            <person name="Chen C."/>
            <person name="Yanf M."/>
            <person name="Daum C."/>
            <person name="Ng V."/>
            <person name="Clum A."/>
            <person name="Ohm R."/>
            <person name="Martin F."/>
            <person name="Silar P."/>
            <person name="Natvig D."/>
            <person name="Lalanne C."/>
            <person name="Gautier V."/>
            <person name="Ament-Velasquez S.L."/>
            <person name="Kruys A."/>
            <person name="Hutchinson M.I."/>
            <person name="Powell A.J."/>
            <person name="Barry K."/>
            <person name="Miller A.N."/>
            <person name="Grigoriev I.V."/>
            <person name="Debuchy R."/>
            <person name="Gladieux P."/>
            <person name="Thoren M.H."/>
            <person name="Johannesson H."/>
        </authorList>
    </citation>
    <scope>NUCLEOTIDE SEQUENCE</scope>
    <source>
        <strain evidence="4">CBS 532.94</strain>
    </source>
</reference>
<evidence type="ECO:0000313" key="5">
    <source>
        <dbReference type="Proteomes" id="UP001303760"/>
    </source>
</evidence>
<dbReference type="InterPro" id="IPR036770">
    <property type="entry name" value="Ankyrin_rpt-contain_sf"/>
</dbReference>
<keyword evidence="2 3" id="KW-0040">ANK repeat</keyword>
<dbReference type="EMBL" id="MU860369">
    <property type="protein sequence ID" value="KAK4234438.1"/>
    <property type="molecule type" value="Genomic_DNA"/>
</dbReference>
<dbReference type="InterPro" id="IPR002110">
    <property type="entry name" value="Ankyrin_rpt"/>
</dbReference>
<keyword evidence="5" id="KW-1185">Reference proteome</keyword>
<sequence>MADVVQALLDASADPLAVDNKGHTPLHWLSTFPGAFDEPCRQAYTTLTHLGPAAITTQDKQGRTPLHLALPTYSTRAQPSTFAITHLLSLGADPAHRDPLTGNTALHFLAPRLVGESAAAATTASLFRSLVTTNTLDINARNNQGETPAFTFAAAGWSGMRDPTHRVSHPTYALAHDTTHAKALDIFITLGADLKTLDSKRRTLLHVTAGRELPTGGADWDQREDIEGMFQRLIELGVDPRAEDEGLRTAVNVAIAQGLTGVVELFGEETGPEESGGTGGGLQ</sequence>
<comment type="caution">
    <text evidence="4">The sequence shown here is derived from an EMBL/GenBank/DDBJ whole genome shotgun (WGS) entry which is preliminary data.</text>
</comment>
<dbReference type="PANTHER" id="PTHR24189">
    <property type="entry name" value="MYOTROPHIN"/>
    <property type="match status" value="1"/>
</dbReference>
<gene>
    <name evidence="4" type="ORF">C8A03DRAFT_37786</name>
</gene>
<dbReference type="SUPFAM" id="SSF48403">
    <property type="entry name" value="Ankyrin repeat"/>
    <property type="match status" value="1"/>
</dbReference>
<protein>
    <submittedName>
        <fullName evidence="4">Ankyrin repeat-containing domain protein</fullName>
    </submittedName>
</protein>
<dbReference type="PROSITE" id="PS50088">
    <property type="entry name" value="ANK_REPEAT"/>
    <property type="match status" value="1"/>
</dbReference>
<feature type="repeat" description="ANK" evidence="3">
    <location>
        <begin position="61"/>
        <end position="99"/>
    </location>
</feature>
<evidence type="ECO:0000313" key="4">
    <source>
        <dbReference type="EMBL" id="KAK4234438.1"/>
    </source>
</evidence>
<dbReference type="Gene3D" id="1.25.40.20">
    <property type="entry name" value="Ankyrin repeat-containing domain"/>
    <property type="match status" value="2"/>
</dbReference>
<proteinExistence type="predicted"/>
<organism evidence="4 5">
    <name type="scientific">Achaetomium macrosporum</name>
    <dbReference type="NCBI Taxonomy" id="79813"/>
    <lineage>
        <taxon>Eukaryota</taxon>
        <taxon>Fungi</taxon>
        <taxon>Dikarya</taxon>
        <taxon>Ascomycota</taxon>
        <taxon>Pezizomycotina</taxon>
        <taxon>Sordariomycetes</taxon>
        <taxon>Sordariomycetidae</taxon>
        <taxon>Sordariales</taxon>
        <taxon>Chaetomiaceae</taxon>
        <taxon>Achaetomium</taxon>
    </lineage>
</organism>
<evidence type="ECO:0000256" key="1">
    <source>
        <dbReference type="ARBA" id="ARBA00022737"/>
    </source>
</evidence>
<dbReference type="AlphaFoldDB" id="A0AAN7H8F1"/>
<keyword evidence="1" id="KW-0677">Repeat</keyword>
<reference evidence="4" key="1">
    <citation type="journal article" date="2023" name="Mol. Phylogenet. Evol.">
        <title>Genome-scale phylogeny and comparative genomics of the fungal order Sordariales.</title>
        <authorList>
            <person name="Hensen N."/>
            <person name="Bonometti L."/>
            <person name="Westerberg I."/>
            <person name="Brannstrom I.O."/>
            <person name="Guillou S."/>
            <person name="Cros-Aarteil S."/>
            <person name="Calhoun S."/>
            <person name="Haridas S."/>
            <person name="Kuo A."/>
            <person name="Mondo S."/>
            <person name="Pangilinan J."/>
            <person name="Riley R."/>
            <person name="LaButti K."/>
            <person name="Andreopoulos B."/>
            <person name="Lipzen A."/>
            <person name="Chen C."/>
            <person name="Yan M."/>
            <person name="Daum C."/>
            <person name="Ng V."/>
            <person name="Clum A."/>
            <person name="Steindorff A."/>
            <person name="Ohm R.A."/>
            <person name="Martin F."/>
            <person name="Silar P."/>
            <person name="Natvig D.O."/>
            <person name="Lalanne C."/>
            <person name="Gautier V."/>
            <person name="Ament-Velasquez S.L."/>
            <person name="Kruys A."/>
            <person name="Hutchinson M.I."/>
            <person name="Powell A.J."/>
            <person name="Barry K."/>
            <person name="Miller A.N."/>
            <person name="Grigoriev I.V."/>
            <person name="Debuchy R."/>
            <person name="Gladieux P."/>
            <person name="Hiltunen Thoren M."/>
            <person name="Johannesson H."/>
        </authorList>
    </citation>
    <scope>NUCLEOTIDE SEQUENCE</scope>
    <source>
        <strain evidence="4">CBS 532.94</strain>
    </source>
</reference>
<dbReference type="Proteomes" id="UP001303760">
    <property type="component" value="Unassembled WGS sequence"/>
</dbReference>
<dbReference type="InterPro" id="IPR050745">
    <property type="entry name" value="Multifunctional_regulatory"/>
</dbReference>